<dbReference type="InterPro" id="IPR000073">
    <property type="entry name" value="AB_hydrolase_1"/>
</dbReference>
<gene>
    <name evidence="3" type="ORF">HNR67_003868</name>
</gene>
<dbReference type="RefSeq" id="WP_312987619.1">
    <property type="nucleotide sequence ID" value="NZ_BAAAUI010000002.1"/>
</dbReference>
<dbReference type="EMBL" id="JACHMH010000001">
    <property type="protein sequence ID" value="MBB4677750.1"/>
    <property type="molecule type" value="Genomic_DNA"/>
</dbReference>
<organism evidence="3 4">
    <name type="scientific">Crossiella cryophila</name>
    <dbReference type="NCBI Taxonomy" id="43355"/>
    <lineage>
        <taxon>Bacteria</taxon>
        <taxon>Bacillati</taxon>
        <taxon>Actinomycetota</taxon>
        <taxon>Actinomycetes</taxon>
        <taxon>Pseudonocardiales</taxon>
        <taxon>Pseudonocardiaceae</taxon>
        <taxon>Crossiella</taxon>
    </lineage>
</organism>
<evidence type="ECO:0000313" key="3">
    <source>
        <dbReference type="EMBL" id="MBB4677750.1"/>
    </source>
</evidence>
<dbReference type="Pfam" id="PF00561">
    <property type="entry name" value="Abhydrolase_1"/>
    <property type="match status" value="1"/>
</dbReference>
<dbReference type="Gene3D" id="3.40.50.1820">
    <property type="entry name" value="alpha/beta hydrolase"/>
    <property type="match status" value="1"/>
</dbReference>
<evidence type="ECO:0000313" key="4">
    <source>
        <dbReference type="Proteomes" id="UP000533598"/>
    </source>
</evidence>
<dbReference type="InterPro" id="IPR000639">
    <property type="entry name" value="Epox_hydrolase-like"/>
</dbReference>
<dbReference type="PRINTS" id="PR00111">
    <property type="entry name" value="ABHYDROLASE"/>
</dbReference>
<evidence type="ECO:0000259" key="2">
    <source>
        <dbReference type="Pfam" id="PF00561"/>
    </source>
</evidence>
<dbReference type="PANTHER" id="PTHR43329">
    <property type="entry name" value="EPOXIDE HYDROLASE"/>
    <property type="match status" value="1"/>
</dbReference>
<keyword evidence="1" id="KW-0378">Hydrolase</keyword>
<comment type="caution">
    <text evidence="3">The sequence shown here is derived from an EMBL/GenBank/DDBJ whole genome shotgun (WGS) entry which is preliminary data.</text>
</comment>
<accession>A0A7W7FU63</accession>
<feature type="domain" description="AB hydrolase-1" evidence="2">
    <location>
        <begin position="40"/>
        <end position="282"/>
    </location>
</feature>
<keyword evidence="4" id="KW-1185">Reference proteome</keyword>
<dbReference type="AlphaFoldDB" id="A0A7W7FU63"/>
<dbReference type="SUPFAM" id="SSF53474">
    <property type="entry name" value="alpha/beta-Hydrolases"/>
    <property type="match status" value="1"/>
</dbReference>
<dbReference type="PRINTS" id="PR00412">
    <property type="entry name" value="EPOXHYDRLASE"/>
</dbReference>
<proteinExistence type="predicted"/>
<dbReference type="Proteomes" id="UP000533598">
    <property type="component" value="Unassembled WGS sequence"/>
</dbReference>
<sequence>MTDRYTDAALAATLSGDFRSEHAEVNGTRLHYVIGGTGSPLVLLPGWPQTWWQFRKIMPALAEHHRVIAVDLRGMGGSAKPAAGYDKKTMAKDIHELLRHLGIEQADVAGHDIGAMVAHSFAANHPETARRIALIDVPHPDDSLDEIPMLPPHPDRVHPWWFAFNHLHGLPEQLLAGRSRHLIDWLYQAMLLDQGKIDEQARTVYANAYDQPEAIRAGNGWYQTWRQDIADNRGYAKLTTPVLGVGGDQGYHYATARALPKQANDYELVEIADSGHYVAEEQPEALVAELRRFFAADKIG</sequence>
<name>A0A7W7FU63_9PSEU</name>
<evidence type="ECO:0000256" key="1">
    <source>
        <dbReference type="ARBA" id="ARBA00022801"/>
    </source>
</evidence>
<dbReference type="GO" id="GO:0016787">
    <property type="term" value="F:hydrolase activity"/>
    <property type="evidence" value="ECO:0007669"/>
    <property type="project" value="UniProtKB-KW"/>
</dbReference>
<reference evidence="3 4" key="1">
    <citation type="submission" date="2020-08" db="EMBL/GenBank/DDBJ databases">
        <title>Sequencing the genomes of 1000 actinobacteria strains.</title>
        <authorList>
            <person name="Klenk H.-P."/>
        </authorList>
    </citation>
    <scope>NUCLEOTIDE SEQUENCE [LARGE SCALE GENOMIC DNA]</scope>
    <source>
        <strain evidence="3 4">DSM 44230</strain>
    </source>
</reference>
<dbReference type="InterPro" id="IPR029058">
    <property type="entry name" value="AB_hydrolase_fold"/>
</dbReference>
<protein>
    <submittedName>
        <fullName evidence="3">Pimeloyl-ACP methyl ester carboxylesterase</fullName>
    </submittedName>
</protein>